<keyword evidence="2" id="KW-0378">Hydrolase</keyword>
<dbReference type="EC" id="3.-.-.-" evidence="2"/>
<dbReference type="Gene3D" id="3.40.710.10">
    <property type="entry name" value="DD-peptidase/beta-lactamase superfamily"/>
    <property type="match status" value="1"/>
</dbReference>
<evidence type="ECO:0000259" key="1">
    <source>
        <dbReference type="Pfam" id="PF00144"/>
    </source>
</evidence>
<protein>
    <submittedName>
        <fullName evidence="2">Serine hydrolase domain-containing protein</fullName>
        <ecNumber evidence="2">3.-.-.-</ecNumber>
    </submittedName>
</protein>
<dbReference type="GO" id="GO:0016787">
    <property type="term" value="F:hydrolase activity"/>
    <property type="evidence" value="ECO:0007669"/>
    <property type="project" value="UniProtKB-KW"/>
</dbReference>
<keyword evidence="3" id="KW-1185">Reference proteome</keyword>
<dbReference type="Proteomes" id="UP001597532">
    <property type="component" value="Unassembled WGS sequence"/>
</dbReference>
<dbReference type="SUPFAM" id="SSF56601">
    <property type="entry name" value="beta-lactamase/transpeptidase-like"/>
    <property type="match status" value="1"/>
</dbReference>
<dbReference type="RefSeq" id="WP_251805837.1">
    <property type="nucleotide sequence ID" value="NZ_CP166679.1"/>
</dbReference>
<dbReference type="InterPro" id="IPR001466">
    <property type="entry name" value="Beta-lactam-related"/>
</dbReference>
<feature type="domain" description="Beta-lactamase-related" evidence="1">
    <location>
        <begin position="67"/>
        <end position="398"/>
    </location>
</feature>
<name>A0ABW5VFV4_9FLAO</name>
<dbReference type="PANTHER" id="PTHR46825">
    <property type="entry name" value="D-ALANYL-D-ALANINE-CARBOXYPEPTIDASE/ENDOPEPTIDASE AMPH"/>
    <property type="match status" value="1"/>
</dbReference>
<proteinExistence type="predicted"/>
<dbReference type="PANTHER" id="PTHR46825:SF15">
    <property type="entry name" value="BETA-LACTAMASE-RELATED DOMAIN-CONTAINING PROTEIN"/>
    <property type="match status" value="1"/>
</dbReference>
<dbReference type="InterPro" id="IPR050491">
    <property type="entry name" value="AmpC-like"/>
</dbReference>
<dbReference type="EMBL" id="JBHUOK010000030">
    <property type="protein sequence ID" value="MFD2790141.1"/>
    <property type="molecule type" value="Genomic_DNA"/>
</dbReference>
<evidence type="ECO:0000313" key="3">
    <source>
        <dbReference type="Proteomes" id="UP001597532"/>
    </source>
</evidence>
<evidence type="ECO:0000313" key="2">
    <source>
        <dbReference type="EMBL" id="MFD2790141.1"/>
    </source>
</evidence>
<sequence>MQRNKILIGACLLFFTLLVYSLIGFSTVTNMESNTSDLTVKIEKSLVDPYEAQLYKMHQHDLKVALKAYFEEAIASGDIVGAGVSIVKGDSIVISDGFGKRDINQKNSVDGETVFRLGSLSKGFAGVLAANLKSEGKLHWEDKVSDFIPGFQLGDKSNTDNITLANILSHTSGTPYHSYTNLIEAGLPLTTIAERFKNVVPISKPGIMYSYQNAMFALCGVMVQQATGQDISTSLTNRFFKPLGMSSTTMDYEALSHEDNVAMPHSQRRNGWKTIPLNDHYYNAIAAGGINASALDMGKWMRFLLGHNPELMNKTALKETFNPFVEIKGSSKYYQRWPGHLKSYYAFGWRIHTFLEDDSVAEKTVWHHGGSVNSYRNEIAVYPEADLGICVLLNSNSKIAKTVIPDLHQIIKDVYAKSIPKLALNTDKNRNPPL</sequence>
<dbReference type="Pfam" id="PF00144">
    <property type="entry name" value="Beta-lactamase"/>
    <property type="match status" value="1"/>
</dbReference>
<comment type="caution">
    <text evidence="2">The sequence shown here is derived from an EMBL/GenBank/DDBJ whole genome shotgun (WGS) entry which is preliminary data.</text>
</comment>
<dbReference type="InterPro" id="IPR012338">
    <property type="entry name" value="Beta-lactam/transpept-like"/>
</dbReference>
<reference evidence="3" key="1">
    <citation type="journal article" date="2019" name="Int. J. Syst. Evol. Microbiol.">
        <title>The Global Catalogue of Microorganisms (GCM) 10K type strain sequencing project: providing services to taxonomists for standard genome sequencing and annotation.</title>
        <authorList>
            <consortium name="The Broad Institute Genomics Platform"/>
            <consortium name="The Broad Institute Genome Sequencing Center for Infectious Disease"/>
            <person name="Wu L."/>
            <person name="Ma J."/>
        </authorList>
    </citation>
    <scope>NUCLEOTIDE SEQUENCE [LARGE SCALE GENOMIC DNA]</scope>
    <source>
        <strain evidence="3">KCTC 52924</strain>
    </source>
</reference>
<organism evidence="2 3">
    <name type="scientific">Arenibacter antarcticus</name>
    <dbReference type="NCBI Taxonomy" id="2040469"/>
    <lineage>
        <taxon>Bacteria</taxon>
        <taxon>Pseudomonadati</taxon>
        <taxon>Bacteroidota</taxon>
        <taxon>Flavobacteriia</taxon>
        <taxon>Flavobacteriales</taxon>
        <taxon>Flavobacteriaceae</taxon>
        <taxon>Arenibacter</taxon>
    </lineage>
</organism>
<gene>
    <name evidence="2" type="ORF">ACFS1K_10235</name>
</gene>
<accession>A0ABW5VFV4</accession>